<evidence type="ECO:0000256" key="1">
    <source>
        <dbReference type="SAM" id="MobiDB-lite"/>
    </source>
</evidence>
<evidence type="ECO:0000259" key="3">
    <source>
        <dbReference type="Pfam" id="PF12990"/>
    </source>
</evidence>
<evidence type="ECO:0000259" key="2">
    <source>
        <dbReference type="Pfam" id="PF05272"/>
    </source>
</evidence>
<dbReference type="AlphaFoldDB" id="A0AAW5NUR8"/>
<evidence type="ECO:0000313" key="4">
    <source>
        <dbReference type="EMBL" id="MCS2792211.1"/>
    </source>
</evidence>
<proteinExistence type="predicted"/>
<feature type="region of interest" description="Disordered" evidence="1">
    <location>
        <begin position="33"/>
        <end position="64"/>
    </location>
</feature>
<dbReference type="InterPro" id="IPR024450">
    <property type="entry name" value="DUF3874"/>
</dbReference>
<protein>
    <submittedName>
        <fullName evidence="4">DUF3874 domain-containing protein</fullName>
    </submittedName>
</protein>
<comment type="caution">
    <text evidence="4">The sequence shown here is derived from an EMBL/GenBank/DDBJ whole genome shotgun (WGS) entry which is preliminary data.</text>
</comment>
<dbReference type="EMBL" id="JANUTS010000001">
    <property type="protein sequence ID" value="MCS2792211.1"/>
    <property type="molecule type" value="Genomic_DNA"/>
</dbReference>
<dbReference type="PANTHER" id="PTHR34985:SF1">
    <property type="entry name" value="SLR0554 PROTEIN"/>
    <property type="match status" value="1"/>
</dbReference>
<dbReference type="RefSeq" id="WP_258989754.1">
    <property type="nucleotide sequence ID" value="NZ_JANUTS010000001.1"/>
</dbReference>
<dbReference type="Pfam" id="PF12990">
    <property type="entry name" value="DUF3874"/>
    <property type="match status" value="1"/>
</dbReference>
<feature type="compositionally biased region" description="Pro residues" evidence="1">
    <location>
        <begin position="39"/>
        <end position="53"/>
    </location>
</feature>
<accession>A0AAW5NUR8</accession>
<dbReference type="Pfam" id="PF05272">
    <property type="entry name" value="VapE-like_dom"/>
    <property type="match status" value="1"/>
</dbReference>
<dbReference type="Proteomes" id="UP001204548">
    <property type="component" value="Unassembled WGS sequence"/>
</dbReference>
<feature type="domain" description="DUF3874" evidence="3">
    <location>
        <begin position="368"/>
        <end position="438"/>
    </location>
</feature>
<sequence length="441" mass="50499">MMEKVTQMIAMLIKAWKTENVFMPNAAAITGSTEVKSPEAPPLPATPAPPSPLMPEAKQQPSNGSACLTERVNSFLRANYDFRYNRLTEETEFRPLSGTNKEFRPIGKRELNTLCMEAHAEGISCWDKDVSRYIYSTQIGEYHPFRLYMDELPPWDGIDRLTPLARRVSALPLWIKGFHTWMLGLAAQWTGKTGVHANSVAPILISAEQGRMKSTFCKSLMPKVLQRYYMDNLKLTSEGQAERLLSEMGLINLDEFDKYAEKKMPLLKNLMQMSSLHVCKAYQRNFRDLPRIASFIGTSNRFDLMSDPTGSRRFFCVEVEKPIDCEGIEHEQIFAQLKAELADGHPYWFSKETEREIQQNNAPFYRTSSAEDVFFSCFRMDASAEEKYLQLSAADIYKELKKRNAAALRGFNPNHLAQVLIKLGVERKHTEYGNVYLVVRR</sequence>
<organism evidence="4 5">
    <name type="scientific">Bacteroides faecis</name>
    <dbReference type="NCBI Taxonomy" id="674529"/>
    <lineage>
        <taxon>Bacteria</taxon>
        <taxon>Pseudomonadati</taxon>
        <taxon>Bacteroidota</taxon>
        <taxon>Bacteroidia</taxon>
        <taxon>Bacteroidales</taxon>
        <taxon>Bacteroidaceae</taxon>
        <taxon>Bacteroides</taxon>
    </lineage>
</organism>
<feature type="domain" description="Virulence-associated protein E-like" evidence="2">
    <location>
        <begin position="154"/>
        <end position="362"/>
    </location>
</feature>
<dbReference type="InterPro" id="IPR007936">
    <property type="entry name" value="VapE-like_dom"/>
</dbReference>
<reference evidence="4" key="1">
    <citation type="submission" date="2022-08" db="EMBL/GenBank/DDBJ databases">
        <title>Genome Sequencing of Bacteroides fragilis Group Isolates with Nanopore Technology.</title>
        <authorList>
            <person name="Tisza M.J."/>
            <person name="Smith D."/>
            <person name="Dekker J.P."/>
        </authorList>
    </citation>
    <scope>NUCLEOTIDE SEQUENCE</scope>
    <source>
        <strain evidence="4">BFG-351</strain>
    </source>
</reference>
<dbReference type="PANTHER" id="PTHR34985">
    <property type="entry name" value="SLR0554 PROTEIN"/>
    <property type="match status" value="1"/>
</dbReference>
<evidence type="ECO:0000313" key="5">
    <source>
        <dbReference type="Proteomes" id="UP001204548"/>
    </source>
</evidence>
<gene>
    <name evidence="4" type="ORF">NXW97_09360</name>
</gene>
<name>A0AAW5NUR8_9BACE</name>